<sequence>MQYDKTIRFGVDNFIMLDRIVQYDDKTLTAEKKFINAPAYLALEAMAQTGGLHFRKCMNFSRHAFLLSIQQSPLLRAAAFSGCATTTVVQTALTDSTAAYDISFTCEEIALEGSFLFGSTEFGAQFSKDSLTTHYRELFQWLQNA</sequence>
<accession>A0A8G2CAZ1</accession>
<evidence type="ECO:0000313" key="2">
    <source>
        <dbReference type="Proteomes" id="UP000184001"/>
    </source>
</evidence>
<organism evidence="1 2">
    <name type="scientific">Halodesulfovibrio aestuarii</name>
    <dbReference type="NCBI Taxonomy" id="126333"/>
    <lineage>
        <taxon>Bacteria</taxon>
        <taxon>Pseudomonadati</taxon>
        <taxon>Thermodesulfobacteriota</taxon>
        <taxon>Desulfovibrionia</taxon>
        <taxon>Desulfovibrionales</taxon>
        <taxon>Desulfovibrionaceae</taxon>
        <taxon>Halodesulfovibrio</taxon>
    </lineage>
</organism>
<dbReference type="InterPro" id="IPR029069">
    <property type="entry name" value="HotDog_dom_sf"/>
</dbReference>
<dbReference type="EMBL" id="FQZR01000006">
    <property type="protein sequence ID" value="SHJ44802.1"/>
    <property type="molecule type" value="Genomic_DNA"/>
</dbReference>
<protein>
    <submittedName>
        <fullName evidence="1">Uncharacterized protein</fullName>
    </submittedName>
</protein>
<comment type="caution">
    <text evidence="1">The sequence shown here is derived from an EMBL/GenBank/DDBJ whole genome shotgun (WGS) entry which is preliminary data.</text>
</comment>
<name>A0A8G2CAZ1_9BACT</name>
<evidence type="ECO:0000313" key="1">
    <source>
        <dbReference type="EMBL" id="SHJ44802.1"/>
    </source>
</evidence>
<dbReference type="SUPFAM" id="SSF54637">
    <property type="entry name" value="Thioesterase/thiol ester dehydrase-isomerase"/>
    <property type="match status" value="1"/>
</dbReference>
<dbReference type="Proteomes" id="UP000184001">
    <property type="component" value="Unassembled WGS sequence"/>
</dbReference>
<reference evidence="1 2" key="1">
    <citation type="submission" date="2016-11" db="EMBL/GenBank/DDBJ databases">
        <authorList>
            <person name="Varghese N."/>
            <person name="Submissions S."/>
        </authorList>
    </citation>
    <scope>NUCLEOTIDE SEQUENCE [LARGE SCALE GENOMIC DNA]</scope>
    <source>
        <strain evidence="1 2">DSM 17919</strain>
    </source>
</reference>
<dbReference type="AlphaFoldDB" id="A0A8G2CAZ1"/>
<gene>
    <name evidence="1" type="ORF">SAMN05660830_02438</name>
</gene>
<dbReference type="RefSeq" id="WP_019999680.1">
    <property type="nucleotide sequence ID" value="NZ_CP192219.1"/>
</dbReference>
<proteinExistence type="predicted"/>